<evidence type="ECO:0000256" key="1">
    <source>
        <dbReference type="ARBA" id="ARBA00009986"/>
    </source>
</evidence>
<sequence>MTAPEAAPVFTHVDAITDAGEYRARASKPLRLPDGREIGAVSEVPRLYVTRAFARLAQAPVLPYAARLEMLAKAADLFENAVLEGQSADDYLDLVSLCAGVPRAIAHASVAAIARTLRALPDTLAQEIPRGAVTDLDDPRLREGAAYWARQGRTLAVHASGNTPGVHSLWPSALALGYAVAVRPSSREPFTPQRLVRAFREAGFTSHVALLPTDHDVADVLIEQADRALVYGGQSVVDKYAANPAVLTQGPGRSKTVVTDDVDWHEHLDTIAASVSGLGGAACTCTTAVLVEGDTATAHAFAAALAGRLAEVEAGKLRIELPEETARQLADYVEQAGTGTTAYGRDDIVETVRPGAAVLHPVVRVAPDAKAPVLGVELPFPCVWVAPYRRADGIAPLASSLVVAAITEDMEFARRLLDEPGIANVYIGAHTTTWMKPGVPHDGYLSEHLMRTKGVIR</sequence>
<dbReference type="InterPro" id="IPR016162">
    <property type="entry name" value="Ald_DH_N"/>
</dbReference>
<protein>
    <submittedName>
        <fullName evidence="5">Aldehyde dehydrogenase family protein</fullName>
    </submittedName>
</protein>
<dbReference type="AlphaFoldDB" id="A0A6G3WIQ1"/>
<dbReference type="SUPFAM" id="SSF53720">
    <property type="entry name" value="ALDH-like"/>
    <property type="match status" value="1"/>
</dbReference>
<evidence type="ECO:0000256" key="3">
    <source>
        <dbReference type="ARBA" id="ARBA00023027"/>
    </source>
</evidence>
<accession>A0A6G3WIQ1</accession>
<keyword evidence="2" id="KW-0560">Oxidoreductase</keyword>
<evidence type="ECO:0000259" key="4">
    <source>
        <dbReference type="Pfam" id="PF00171"/>
    </source>
</evidence>
<dbReference type="PANTHER" id="PTHR43720">
    <property type="entry name" value="2-AMINOMUCONIC SEMIALDEHYDE DEHYDROGENASE"/>
    <property type="match status" value="1"/>
</dbReference>
<comment type="similarity">
    <text evidence="1">Belongs to the aldehyde dehydrogenase family.</text>
</comment>
<dbReference type="GO" id="GO:0016620">
    <property type="term" value="F:oxidoreductase activity, acting on the aldehyde or oxo group of donors, NAD or NADP as acceptor"/>
    <property type="evidence" value="ECO:0007669"/>
    <property type="project" value="InterPro"/>
</dbReference>
<dbReference type="InterPro" id="IPR016163">
    <property type="entry name" value="Ald_DH_C"/>
</dbReference>
<organism evidence="5">
    <name type="scientific">Streptomyces sp. SID7499</name>
    <dbReference type="NCBI Taxonomy" id="2706086"/>
    <lineage>
        <taxon>Bacteria</taxon>
        <taxon>Bacillati</taxon>
        <taxon>Actinomycetota</taxon>
        <taxon>Actinomycetes</taxon>
        <taxon>Kitasatosporales</taxon>
        <taxon>Streptomycetaceae</taxon>
        <taxon>Streptomyces</taxon>
    </lineage>
</organism>
<dbReference type="InterPro" id="IPR016161">
    <property type="entry name" value="Ald_DH/histidinol_DH"/>
</dbReference>
<dbReference type="Gene3D" id="3.40.309.10">
    <property type="entry name" value="Aldehyde Dehydrogenase, Chain A, domain 2"/>
    <property type="match status" value="1"/>
</dbReference>
<dbReference type="Pfam" id="PF00171">
    <property type="entry name" value="Aldedh"/>
    <property type="match status" value="1"/>
</dbReference>
<evidence type="ECO:0000256" key="2">
    <source>
        <dbReference type="ARBA" id="ARBA00023002"/>
    </source>
</evidence>
<dbReference type="InterPro" id="IPR015590">
    <property type="entry name" value="Aldehyde_DH_dom"/>
</dbReference>
<evidence type="ECO:0000313" key="5">
    <source>
        <dbReference type="EMBL" id="NEE05303.1"/>
    </source>
</evidence>
<gene>
    <name evidence="5" type="ORF">G3M58_02495</name>
</gene>
<reference evidence="5" key="1">
    <citation type="submission" date="2020-01" db="EMBL/GenBank/DDBJ databases">
        <title>Insect and environment-associated Actinomycetes.</title>
        <authorList>
            <person name="Currrie C."/>
            <person name="Chevrette M."/>
            <person name="Carlson C."/>
            <person name="Stubbendieck R."/>
            <person name="Wendt-Pienkowski E."/>
        </authorList>
    </citation>
    <scope>NUCLEOTIDE SEQUENCE</scope>
    <source>
        <strain evidence="5">SID7499</strain>
    </source>
</reference>
<keyword evidence="3" id="KW-0520">NAD</keyword>
<feature type="domain" description="Aldehyde dehydrogenase" evidence="4">
    <location>
        <begin position="60"/>
        <end position="444"/>
    </location>
</feature>
<dbReference type="EMBL" id="JAAGMN010000291">
    <property type="protein sequence ID" value="NEE05303.1"/>
    <property type="molecule type" value="Genomic_DNA"/>
</dbReference>
<proteinExistence type="inferred from homology"/>
<dbReference type="Gene3D" id="3.40.605.10">
    <property type="entry name" value="Aldehyde Dehydrogenase, Chain A, domain 1"/>
    <property type="match status" value="1"/>
</dbReference>
<comment type="caution">
    <text evidence="5">The sequence shown here is derived from an EMBL/GenBank/DDBJ whole genome shotgun (WGS) entry which is preliminary data.</text>
</comment>
<dbReference type="PANTHER" id="PTHR43720:SF2">
    <property type="entry name" value="2-AMINOMUCONIC SEMIALDEHYDE DEHYDROGENASE"/>
    <property type="match status" value="1"/>
</dbReference>
<name>A0A6G3WIQ1_9ACTN</name>